<reference evidence="2" key="1">
    <citation type="submission" date="2020-02" db="EMBL/GenBank/DDBJ databases">
        <authorList>
            <person name="Meier V. D."/>
        </authorList>
    </citation>
    <scope>NUCLEOTIDE SEQUENCE</scope>
    <source>
        <strain evidence="2">AVDCRST_MAG28</strain>
    </source>
</reference>
<accession>A0A6J4R8W1</accession>
<feature type="compositionally biased region" description="Basic and acidic residues" evidence="1">
    <location>
        <begin position="79"/>
        <end position="90"/>
    </location>
</feature>
<dbReference type="AlphaFoldDB" id="A0A6J4R8W1"/>
<sequence>GSEDRTRHRTRGLLGTRGRAAGIHVAHLPALVRYTIPGRPGVVVAQRPGYVHRGAGVAFSGGVRRWWLRAGSIERASRAVVERRRRDRGGPRPTPGGHGIPGPQILLRLLHHQPPARPPNPAPVLGRGDDLGRYAGHTTTRQPRAPSLRPALGRLTGNLLGKVPALDAQTAFGPRRL</sequence>
<gene>
    <name evidence="2" type="ORF">AVDCRST_MAG28-2851</name>
</gene>
<feature type="non-terminal residue" evidence="2">
    <location>
        <position position="177"/>
    </location>
</feature>
<organism evidence="2">
    <name type="scientific">uncultured Rubrobacteraceae bacterium</name>
    <dbReference type="NCBI Taxonomy" id="349277"/>
    <lineage>
        <taxon>Bacteria</taxon>
        <taxon>Bacillati</taxon>
        <taxon>Actinomycetota</taxon>
        <taxon>Rubrobacteria</taxon>
        <taxon>Rubrobacterales</taxon>
        <taxon>Rubrobacteraceae</taxon>
        <taxon>environmental samples</taxon>
    </lineage>
</organism>
<dbReference type="EMBL" id="CADCVE010000066">
    <property type="protein sequence ID" value="CAA9458934.1"/>
    <property type="molecule type" value="Genomic_DNA"/>
</dbReference>
<feature type="region of interest" description="Disordered" evidence="1">
    <location>
        <begin position="79"/>
        <end position="151"/>
    </location>
</feature>
<evidence type="ECO:0000256" key="1">
    <source>
        <dbReference type="SAM" id="MobiDB-lite"/>
    </source>
</evidence>
<evidence type="ECO:0000313" key="2">
    <source>
        <dbReference type="EMBL" id="CAA9458934.1"/>
    </source>
</evidence>
<protein>
    <submittedName>
        <fullName evidence="2">Uncharacterized protein</fullName>
    </submittedName>
</protein>
<name>A0A6J4R8W1_9ACTN</name>
<feature type="non-terminal residue" evidence="2">
    <location>
        <position position="1"/>
    </location>
</feature>
<proteinExistence type="predicted"/>